<keyword evidence="4" id="KW-1185">Reference proteome</keyword>
<comment type="caution">
    <text evidence="3">The sequence shown here is derived from an EMBL/GenBank/DDBJ whole genome shotgun (WGS) entry which is preliminary data.</text>
</comment>
<dbReference type="Pfam" id="PF03330">
    <property type="entry name" value="DPBB_1"/>
    <property type="match status" value="1"/>
</dbReference>
<organism evidence="3 4">
    <name type="scientific">Striga asiatica</name>
    <name type="common">Asiatic witchweed</name>
    <name type="synonym">Buchnera asiatica</name>
    <dbReference type="NCBI Taxonomy" id="4170"/>
    <lineage>
        <taxon>Eukaryota</taxon>
        <taxon>Viridiplantae</taxon>
        <taxon>Streptophyta</taxon>
        <taxon>Embryophyta</taxon>
        <taxon>Tracheophyta</taxon>
        <taxon>Spermatophyta</taxon>
        <taxon>Magnoliopsida</taxon>
        <taxon>eudicotyledons</taxon>
        <taxon>Gunneridae</taxon>
        <taxon>Pentapetalae</taxon>
        <taxon>asterids</taxon>
        <taxon>lamiids</taxon>
        <taxon>Lamiales</taxon>
        <taxon>Orobanchaceae</taxon>
        <taxon>Buchnereae</taxon>
        <taxon>Striga</taxon>
    </lineage>
</organism>
<sequence length="144" mass="15601">MLRNGSTIVSLLWLCVVVLVLGPQFPICNADIGSASRYSPPYTPTACYGEDPGQFPTNRLFAAAREDIWNNGAACGRQYMVQCISSELPPACVPNQTIQVRIVDRALTSVSRPVQEGATLVLSSVAFAAIADPRIPFVNIQFEQ</sequence>
<dbReference type="PROSITE" id="PS50842">
    <property type="entry name" value="EXPANSIN_EG45"/>
    <property type="match status" value="1"/>
</dbReference>
<protein>
    <submittedName>
        <fullName evidence="3">EG45-like domain containing protein</fullName>
    </submittedName>
</protein>
<dbReference type="PANTHER" id="PTHR47480">
    <property type="entry name" value="EG45-LIKE DOMAIN CONTAINING PROTEIN"/>
    <property type="match status" value="1"/>
</dbReference>
<dbReference type="InterPro" id="IPR007112">
    <property type="entry name" value="Expansin/allergen_DPBB_dom"/>
</dbReference>
<dbReference type="Proteomes" id="UP000325081">
    <property type="component" value="Unassembled WGS sequence"/>
</dbReference>
<evidence type="ECO:0000313" key="3">
    <source>
        <dbReference type="EMBL" id="GER46907.1"/>
    </source>
</evidence>
<proteinExistence type="predicted"/>
<dbReference type="PANTHER" id="PTHR47480:SF1">
    <property type="entry name" value="EG45-LIKE DOMAIN CONTAINING PROTEIN 1"/>
    <property type="match status" value="1"/>
</dbReference>
<dbReference type="AlphaFoldDB" id="A0A5A7QR68"/>
<evidence type="ECO:0000313" key="4">
    <source>
        <dbReference type="Proteomes" id="UP000325081"/>
    </source>
</evidence>
<feature type="chain" id="PRO_5023100159" evidence="1">
    <location>
        <begin position="31"/>
        <end position="144"/>
    </location>
</feature>
<feature type="signal peptide" evidence="1">
    <location>
        <begin position="1"/>
        <end position="30"/>
    </location>
</feature>
<dbReference type="CDD" id="cd22269">
    <property type="entry name" value="DPBB_EG45-like"/>
    <property type="match status" value="1"/>
</dbReference>
<keyword evidence="1" id="KW-0732">Signal</keyword>
<dbReference type="EMBL" id="BKCP01007715">
    <property type="protein sequence ID" value="GER46907.1"/>
    <property type="molecule type" value="Genomic_DNA"/>
</dbReference>
<dbReference type="SUPFAM" id="SSF50685">
    <property type="entry name" value="Barwin-like endoglucanases"/>
    <property type="match status" value="1"/>
</dbReference>
<evidence type="ECO:0000259" key="2">
    <source>
        <dbReference type="PROSITE" id="PS50842"/>
    </source>
</evidence>
<name>A0A5A7QR68_STRAF</name>
<gene>
    <name evidence="3" type="ORF">STAS_23975</name>
</gene>
<evidence type="ECO:0000256" key="1">
    <source>
        <dbReference type="SAM" id="SignalP"/>
    </source>
</evidence>
<dbReference type="Gene3D" id="2.40.40.10">
    <property type="entry name" value="RlpA-like domain"/>
    <property type="match status" value="1"/>
</dbReference>
<accession>A0A5A7QR68</accession>
<dbReference type="InterPro" id="IPR009009">
    <property type="entry name" value="RlpA-like_DPBB"/>
</dbReference>
<dbReference type="OrthoDB" id="587249at2759"/>
<reference evidence="4" key="1">
    <citation type="journal article" date="2019" name="Curr. Biol.">
        <title>Genome Sequence of Striga asiatica Provides Insight into the Evolution of Plant Parasitism.</title>
        <authorList>
            <person name="Yoshida S."/>
            <person name="Kim S."/>
            <person name="Wafula E.K."/>
            <person name="Tanskanen J."/>
            <person name="Kim Y.M."/>
            <person name="Honaas L."/>
            <person name="Yang Z."/>
            <person name="Spallek T."/>
            <person name="Conn C.E."/>
            <person name="Ichihashi Y."/>
            <person name="Cheong K."/>
            <person name="Cui S."/>
            <person name="Der J.P."/>
            <person name="Gundlach H."/>
            <person name="Jiao Y."/>
            <person name="Hori C."/>
            <person name="Ishida J.K."/>
            <person name="Kasahara H."/>
            <person name="Kiba T."/>
            <person name="Kim M.S."/>
            <person name="Koo N."/>
            <person name="Laohavisit A."/>
            <person name="Lee Y.H."/>
            <person name="Lumba S."/>
            <person name="McCourt P."/>
            <person name="Mortimer J.C."/>
            <person name="Mutuku J.M."/>
            <person name="Nomura T."/>
            <person name="Sasaki-Sekimoto Y."/>
            <person name="Seto Y."/>
            <person name="Wang Y."/>
            <person name="Wakatake T."/>
            <person name="Sakakibara H."/>
            <person name="Demura T."/>
            <person name="Yamaguchi S."/>
            <person name="Yoneyama K."/>
            <person name="Manabe R.I."/>
            <person name="Nelson D.C."/>
            <person name="Schulman A.H."/>
            <person name="Timko M.P."/>
            <person name="dePamphilis C.W."/>
            <person name="Choi D."/>
            <person name="Shirasu K."/>
        </authorList>
    </citation>
    <scope>NUCLEOTIDE SEQUENCE [LARGE SCALE GENOMIC DNA]</scope>
    <source>
        <strain evidence="4">cv. UVA1</strain>
    </source>
</reference>
<dbReference type="InterPro" id="IPR036908">
    <property type="entry name" value="RlpA-like_sf"/>
</dbReference>
<feature type="domain" description="Expansin-like EG45" evidence="2">
    <location>
        <begin position="33"/>
        <end position="144"/>
    </location>
</feature>